<protein>
    <submittedName>
        <fullName evidence="1">Uncharacterized protein</fullName>
    </submittedName>
</protein>
<evidence type="ECO:0000313" key="1">
    <source>
        <dbReference type="EMBL" id="MBO1513235.1"/>
    </source>
</evidence>
<dbReference type="EMBL" id="JAGDEL010000012">
    <property type="protein sequence ID" value="MBO1513235.1"/>
    <property type="molecule type" value="Genomic_DNA"/>
</dbReference>
<accession>A0ABS3N5C1</accession>
<keyword evidence="2" id="KW-1185">Reference proteome</keyword>
<sequence length="86" mass="9801">MKKRNPAIVKAEKEFYNKGFENGFEQGVEVSRVAAEIIFSKKINELKNIKGIGPKTFELFAIHFSDYLKEVSDDEYSQIVRNAEGA</sequence>
<gene>
    <name evidence="1" type="ORF">I7822_16420</name>
</gene>
<dbReference type="RefSeq" id="WP_207980175.1">
    <property type="nucleotide sequence ID" value="NZ_JAGDEL010000012.1"/>
</dbReference>
<proteinExistence type="predicted"/>
<comment type="caution">
    <text evidence="1">The sequence shown here is derived from an EMBL/GenBank/DDBJ whole genome shotgun (WGS) entry which is preliminary data.</text>
</comment>
<evidence type="ECO:0000313" key="2">
    <source>
        <dbReference type="Proteomes" id="UP000663981"/>
    </source>
</evidence>
<organism evidence="1 2">
    <name type="scientific">Metabacillus bambusae</name>
    <dbReference type="NCBI Taxonomy" id="2795218"/>
    <lineage>
        <taxon>Bacteria</taxon>
        <taxon>Bacillati</taxon>
        <taxon>Bacillota</taxon>
        <taxon>Bacilli</taxon>
        <taxon>Bacillales</taxon>
        <taxon>Bacillaceae</taxon>
        <taxon>Metabacillus</taxon>
    </lineage>
</organism>
<dbReference type="Proteomes" id="UP000663981">
    <property type="component" value="Unassembled WGS sequence"/>
</dbReference>
<reference evidence="1 2" key="1">
    <citation type="submission" date="2021-03" db="EMBL/GenBank/DDBJ databases">
        <title>Whole genome sequence of Metabacillus bambusae BG109.</title>
        <authorList>
            <person name="Jeong J.W."/>
        </authorList>
    </citation>
    <scope>NUCLEOTIDE SEQUENCE [LARGE SCALE GENOMIC DNA]</scope>
    <source>
        <strain evidence="1 2">BG109</strain>
    </source>
</reference>
<name>A0ABS3N5C1_9BACI</name>